<dbReference type="EMBL" id="QRBI01000092">
    <property type="protein sequence ID" value="RMC22218.1"/>
    <property type="molecule type" value="Genomic_DNA"/>
</dbReference>
<protein>
    <recommendedName>
        <fullName evidence="1">Endonuclease/exonuclease/phosphatase domain-containing protein</fullName>
    </recommendedName>
</protein>
<dbReference type="GO" id="GO:0031012">
    <property type="term" value="C:extracellular matrix"/>
    <property type="evidence" value="ECO:0007669"/>
    <property type="project" value="TreeGrafter"/>
</dbReference>
<dbReference type="AlphaFoldDB" id="A0A3M0LA00"/>
<dbReference type="Proteomes" id="UP000269221">
    <property type="component" value="Unassembled WGS sequence"/>
</dbReference>
<dbReference type="GO" id="GO:0003824">
    <property type="term" value="F:catalytic activity"/>
    <property type="evidence" value="ECO:0007669"/>
    <property type="project" value="InterPro"/>
</dbReference>
<dbReference type="GO" id="GO:0061343">
    <property type="term" value="P:cell adhesion involved in heart morphogenesis"/>
    <property type="evidence" value="ECO:0007669"/>
    <property type="project" value="TreeGrafter"/>
</dbReference>
<organism evidence="2 3">
    <name type="scientific">Hirundo rustica rustica</name>
    <dbReference type="NCBI Taxonomy" id="333673"/>
    <lineage>
        <taxon>Eukaryota</taxon>
        <taxon>Metazoa</taxon>
        <taxon>Chordata</taxon>
        <taxon>Craniata</taxon>
        <taxon>Vertebrata</taxon>
        <taxon>Euteleostomi</taxon>
        <taxon>Archelosauria</taxon>
        <taxon>Archosauria</taxon>
        <taxon>Dinosauria</taxon>
        <taxon>Saurischia</taxon>
        <taxon>Theropoda</taxon>
        <taxon>Coelurosauria</taxon>
        <taxon>Aves</taxon>
        <taxon>Neognathae</taxon>
        <taxon>Neoaves</taxon>
        <taxon>Telluraves</taxon>
        <taxon>Australaves</taxon>
        <taxon>Passeriformes</taxon>
        <taxon>Sylvioidea</taxon>
        <taxon>Hirundinidae</taxon>
        <taxon>Hirundo</taxon>
    </lineage>
</organism>
<dbReference type="SUPFAM" id="SSF56219">
    <property type="entry name" value="DNase I-like"/>
    <property type="match status" value="1"/>
</dbReference>
<dbReference type="GO" id="GO:0007508">
    <property type="term" value="P:larval heart development"/>
    <property type="evidence" value="ECO:0007669"/>
    <property type="project" value="TreeGrafter"/>
</dbReference>
<dbReference type="PANTHER" id="PTHR33395:SF22">
    <property type="entry name" value="REVERSE TRANSCRIPTASE DOMAIN-CONTAINING PROTEIN"/>
    <property type="match status" value="1"/>
</dbReference>
<name>A0A3M0LA00_HIRRU</name>
<dbReference type="OrthoDB" id="9393271at2759"/>
<dbReference type="Gene3D" id="3.60.10.10">
    <property type="entry name" value="Endonuclease/exonuclease/phosphatase"/>
    <property type="match status" value="1"/>
</dbReference>
<dbReference type="InterPro" id="IPR005135">
    <property type="entry name" value="Endo/exonuclease/phosphatase"/>
</dbReference>
<accession>A0A3M0LA00</accession>
<reference evidence="2 3" key="1">
    <citation type="submission" date="2018-07" db="EMBL/GenBank/DDBJ databases">
        <title>A high quality draft genome assembly of the barn swallow (H. rustica rustica).</title>
        <authorList>
            <person name="Formenti G."/>
            <person name="Chiara M."/>
            <person name="Poveda L."/>
            <person name="Francoijs K.-J."/>
            <person name="Bonisoli-Alquati A."/>
            <person name="Canova L."/>
            <person name="Gianfranceschi L."/>
            <person name="Horner D.S."/>
            <person name="Saino N."/>
        </authorList>
    </citation>
    <scope>NUCLEOTIDE SEQUENCE [LARGE SCALE GENOMIC DNA]</scope>
    <source>
        <strain evidence="2">Chelidonia</strain>
        <tissue evidence="2">Blood</tissue>
    </source>
</reference>
<dbReference type="PANTHER" id="PTHR33395">
    <property type="entry name" value="TRANSCRIPTASE, PUTATIVE-RELATED-RELATED"/>
    <property type="match status" value="1"/>
</dbReference>
<proteinExistence type="predicted"/>
<dbReference type="Pfam" id="PF03372">
    <property type="entry name" value="Exo_endo_phos"/>
    <property type="match status" value="1"/>
</dbReference>
<keyword evidence="3" id="KW-1185">Reference proteome</keyword>
<evidence type="ECO:0000313" key="2">
    <source>
        <dbReference type="EMBL" id="RMC22218.1"/>
    </source>
</evidence>
<comment type="caution">
    <text evidence="2">The sequence shown here is derived from an EMBL/GenBank/DDBJ whole genome shotgun (WGS) entry which is preliminary data.</text>
</comment>
<evidence type="ECO:0000259" key="1">
    <source>
        <dbReference type="Pfam" id="PF03372"/>
    </source>
</evidence>
<dbReference type="InterPro" id="IPR036691">
    <property type="entry name" value="Endo/exonu/phosph_ase_sf"/>
</dbReference>
<evidence type="ECO:0000313" key="3">
    <source>
        <dbReference type="Proteomes" id="UP000269221"/>
    </source>
</evidence>
<feature type="domain" description="Endonuclease/exonuclease/phosphatase" evidence="1">
    <location>
        <begin position="34"/>
        <end position="99"/>
    </location>
</feature>
<gene>
    <name evidence="2" type="ORF">DUI87_00529</name>
</gene>
<sequence length="112" mass="12804">MQLGSESRPKGGNPELGVKSVAQLRCMYTNARSMGNKQELEAMVQQQSCDVVTIMEMWWDDFHSWSAALDGYKPFRRDRKGRRGGGVALYIRKAFDAMGIETNEDEVQRLWV</sequence>